<keyword evidence="2" id="KW-1185">Reference proteome</keyword>
<name>A0ABN3BQA8_9MICC</name>
<dbReference type="Proteomes" id="UP001500432">
    <property type="component" value="Unassembled WGS sequence"/>
</dbReference>
<comment type="caution">
    <text evidence="1">The sequence shown here is derived from an EMBL/GenBank/DDBJ whole genome shotgun (WGS) entry which is preliminary data.</text>
</comment>
<evidence type="ECO:0000313" key="1">
    <source>
        <dbReference type="EMBL" id="GAA2198606.1"/>
    </source>
</evidence>
<accession>A0ABN3BQA8</accession>
<reference evidence="1 2" key="1">
    <citation type="journal article" date="2019" name="Int. J. Syst. Evol. Microbiol.">
        <title>The Global Catalogue of Microorganisms (GCM) 10K type strain sequencing project: providing services to taxonomists for standard genome sequencing and annotation.</title>
        <authorList>
            <consortium name="The Broad Institute Genomics Platform"/>
            <consortium name="The Broad Institute Genome Sequencing Center for Infectious Disease"/>
            <person name="Wu L."/>
            <person name="Ma J."/>
        </authorList>
    </citation>
    <scope>NUCLEOTIDE SEQUENCE [LARGE SCALE GENOMIC DNA]</scope>
    <source>
        <strain evidence="1 2">JCM 16034</strain>
    </source>
</reference>
<dbReference type="EMBL" id="BAAAQW010000003">
    <property type="protein sequence ID" value="GAA2198606.1"/>
    <property type="molecule type" value="Genomic_DNA"/>
</dbReference>
<organism evidence="1 2">
    <name type="scientific">Sinomonas flava</name>
    <dbReference type="NCBI Taxonomy" id="496857"/>
    <lineage>
        <taxon>Bacteria</taxon>
        <taxon>Bacillati</taxon>
        <taxon>Actinomycetota</taxon>
        <taxon>Actinomycetes</taxon>
        <taxon>Micrococcales</taxon>
        <taxon>Micrococcaceae</taxon>
        <taxon>Sinomonas</taxon>
    </lineage>
</organism>
<proteinExistence type="predicted"/>
<evidence type="ECO:0000313" key="2">
    <source>
        <dbReference type="Proteomes" id="UP001500432"/>
    </source>
</evidence>
<gene>
    <name evidence="1" type="ORF">GCM10009849_11940</name>
</gene>
<sequence>MNAEEVDLQRRLRRLGIPSVFVGGVSVQHEGGGSSDPQRRRQWVVDSRLRYARKWGGAAELRASLAAASALNFGVNVLRQLAGRDIDALATLRQELAYLREGSR</sequence>
<protein>
    <submittedName>
        <fullName evidence="1">Uncharacterized protein</fullName>
    </submittedName>
</protein>